<dbReference type="PANTHER" id="PTHR44520">
    <property type="entry name" value="RESPONSE REGULATOR RCP1-RELATED"/>
    <property type="match status" value="1"/>
</dbReference>
<dbReference type="SMART" id="SM00448">
    <property type="entry name" value="REC"/>
    <property type="match status" value="1"/>
</dbReference>
<dbReference type="EMBL" id="CP106679">
    <property type="protein sequence ID" value="UXP32112.1"/>
    <property type="molecule type" value="Genomic_DNA"/>
</dbReference>
<dbReference type="Pfam" id="PF00072">
    <property type="entry name" value="Response_reg"/>
    <property type="match status" value="1"/>
</dbReference>
<dbReference type="PANTHER" id="PTHR44520:SF1">
    <property type="entry name" value="TWO-COMPONENT SYSTEM REGULATORY PROTEIN"/>
    <property type="match status" value="1"/>
</dbReference>
<feature type="domain" description="Response regulatory" evidence="2">
    <location>
        <begin position="9"/>
        <end position="137"/>
    </location>
</feature>
<keyword evidence="4" id="KW-1185">Reference proteome</keyword>
<dbReference type="Proteomes" id="UP001065174">
    <property type="component" value="Chromosome"/>
</dbReference>
<dbReference type="InterPro" id="IPR011006">
    <property type="entry name" value="CheY-like_superfamily"/>
</dbReference>
<accession>A0ABY6CNQ0</accession>
<evidence type="ECO:0000256" key="1">
    <source>
        <dbReference type="PROSITE-ProRule" id="PRU00169"/>
    </source>
</evidence>
<dbReference type="PROSITE" id="PS50110">
    <property type="entry name" value="RESPONSE_REGULATORY"/>
    <property type="match status" value="1"/>
</dbReference>
<dbReference type="CDD" id="cd17557">
    <property type="entry name" value="REC_Rcp-like"/>
    <property type="match status" value="1"/>
</dbReference>
<dbReference type="InterPro" id="IPR052893">
    <property type="entry name" value="TCS_response_regulator"/>
</dbReference>
<proteinExistence type="predicted"/>
<protein>
    <submittedName>
        <fullName evidence="3">Response regulator</fullName>
    </submittedName>
</protein>
<dbReference type="Gene3D" id="3.40.50.2300">
    <property type="match status" value="1"/>
</dbReference>
<dbReference type="RefSeq" id="WP_262309549.1">
    <property type="nucleotide sequence ID" value="NZ_CP106679.1"/>
</dbReference>
<organism evidence="3 4">
    <name type="scientific">Reichenbachiella agarivorans</name>
    <dbReference type="NCBI Taxonomy" id="2979464"/>
    <lineage>
        <taxon>Bacteria</taxon>
        <taxon>Pseudomonadati</taxon>
        <taxon>Bacteroidota</taxon>
        <taxon>Cytophagia</taxon>
        <taxon>Cytophagales</taxon>
        <taxon>Reichenbachiellaceae</taxon>
        <taxon>Reichenbachiella</taxon>
    </lineage>
</organism>
<evidence type="ECO:0000259" key="2">
    <source>
        <dbReference type="PROSITE" id="PS50110"/>
    </source>
</evidence>
<name>A0ABY6CNQ0_9BACT</name>
<evidence type="ECO:0000313" key="4">
    <source>
        <dbReference type="Proteomes" id="UP001065174"/>
    </source>
</evidence>
<dbReference type="InterPro" id="IPR001789">
    <property type="entry name" value="Sig_transdc_resp-reg_receiver"/>
</dbReference>
<evidence type="ECO:0000313" key="3">
    <source>
        <dbReference type="EMBL" id="UXP32112.1"/>
    </source>
</evidence>
<sequence>MIENIDDIEIVLVEDNHFEAELTIRALKKSHLANKLIWLKDGEEARNFFLGEDCVVNDKNYAKPKLVLLDLNIPKINGIEVLELLKSNPITKNIPIVVMTSSNHEKDLNRCYELGVNSYIVKPVKYDAFSEICKQIGLYWTLTNRTIE</sequence>
<dbReference type="SUPFAM" id="SSF52172">
    <property type="entry name" value="CheY-like"/>
    <property type="match status" value="1"/>
</dbReference>
<feature type="modified residue" description="4-aspartylphosphate" evidence="1">
    <location>
        <position position="70"/>
    </location>
</feature>
<keyword evidence="1" id="KW-0597">Phosphoprotein</keyword>
<reference evidence="3" key="1">
    <citation type="submission" date="2022-09" db="EMBL/GenBank/DDBJ databases">
        <title>Comparative genomics and taxonomic characterization of three novel marine species of genus Reichenbachiella exhibiting antioxidant and polysaccharide degradation activities.</title>
        <authorList>
            <person name="Muhammad N."/>
            <person name="Lee Y.-J."/>
            <person name="Ko J."/>
            <person name="Kim S.-G."/>
        </authorList>
    </citation>
    <scope>NUCLEOTIDE SEQUENCE</scope>
    <source>
        <strain evidence="3">BKB1-1</strain>
    </source>
</reference>
<gene>
    <name evidence="3" type="ORF">N6H18_17350</name>
</gene>